<feature type="domain" description="ABC transporter" evidence="11">
    <location>
        <begin position="120"/>
        <end position="354"/>
    </location>
</feature>
<keyword evidence="5 10" id="KW-0812">Transmembrane</keyword>
<dbReference type="InterPro" id="IPR017871">
    <property type="entry name" value="ABC_transporter-like_CS"/>
</dbReference>
<feature type="non-terminal residue" evidence="12">
    <location>
        <position position="1"/>
    </location>
</feature>
<dbReference type="InterPro" id="IPR027417">
    <property type="entry name" value="P-loop_NTPase"/>
</dbReference>
<dbReference type="SMART" id="SM00382">
    <property type="entry name" value="AAA"/>
    <property type="match status" value="1"/>
</dbReference>
<dbReference type="GO" id="GO:0005524">
    <property type="term" value="F:ATP binding"/>
    <property type="evidence" value="ECO:0007669"/>
    <property type="project" value="UniProtKB-KW"/>
</dbReference>
<evidence type="ECO:0000259" key="11">
    <source>
        <dbReference type="PROSITE" id="PS50893"/>
    </source>
</evidence>
<evidence type="ECO:0000256" key="6">
    <source>
        <dbReference type="ARBA" id="ARBA00022741"/>
    </source>
</evidence>
<keyword evidence="9 10" id="KW-0472">Membrane</keyword>
<dbReference type="GO" id="GO:0016887">
    <property type="term" value="F:ATP hydrolysis activity"/>
    <property type="evidence" value="ECO:0007669"/>
    <property type="project" value="InterPro"/>
</dbReference>
<dbReference type="InterPro" id="IPR039421">
    <property type="entry name" value="Type_1_exporter"/>
</dbReference>
<dbReference type="PATRIC" id="fig|298794.3.peg.5652"/>
<evidence type="ECO:0000256" key="8">
    <source>
        <dbReference type="ARBA" id="ARBA00022989"/>
    </source>
</evidence>
<dbReference type="Gene3D" id="3.40.50.300">
    <property type="entry name" value="P-loop containing nucleotide triphosphate hydrolases"/>
    <property type="match status" value="1"/>
</dbReference>
<feature type="transmembrane region" description="Helical" evidence="10">
    <location>
        <begin position="31"/>
        <end position="49"/>
    </location>
</feature>
<dbReference type="InterPro" id="IPR003439">
    <property type="entry name" value="ABC_transporter-like_ATP-bd"/>
</dbReference>
<comment type="caution">
    <text evidence="12">The sequence shown here is derived from an EMBL/GenBank/DDBJ whole genome shotgun (WGS) entry which is preliminary data.</text>
</comment>
<keyword evidence="7" id="KW-0067">ATP-binding</keyword>
<keyword evidence="13" id="KW-1185">Reference proteome</keyword>
<keyword evidence="3" id="KW-0813">Transport</keyword>
<dbReference type="InterPro" id="IPR003593">
    <property type="entry name" value="AAA+_ATPase"/>
</dbReference>
<proteinExistence type="inferred from homology"/>
<comment type="subcellular location">
    <subcellularLocation>
        <location evidence="1">Cell membrane</location>
        <topology evidence="1">Multi-pass membrane protein</topology>
    </subcellularLocation>
</comment>
<evidence type="ECO:0000256" key="1">
    <source>
        <dbReference type="ARBA" id="ARBA00004651"/>
    </source>
</evidence>
<dbReference type="PROSITE" id="PS00211">
    <property type="entry name" value="ABC_TRANSPORTER_1"/>
    <property type="match status" value="1"/>
</dbReference>
<sequence>AEAFAARFEAPARAYAQASAESLLTGQLPRFVIEALAFGGVIVVVLFALSQGLDTAGILPLLGLFAFAGYRMLPAFQNVFNALALLRFYLPAVRLVVDGLAGERPLSPRSPARLPFGQAIRLEGVGFDYEPGRPALTGIDLTIPAHTTIGLVGRTGSGKSTLIGLILGFLAPTTGRITVDGTTLDPATLPAWQNRIGYVPQDIFLIDGTIAENIAFGLDAIDGAAVERAARLAGAHDFVAGLPEGYATRVGERGARLSGGQRQRIGIARALYHDPDVIVFDEATSALDDETEAVVMRAVQGLAGTRTLIMIAHRLTSLAGADTVHVLEGGRIVASGPPETVLPQLARAGDQAQA</sequence>
<dbReference type="RefSeq" id="WP_048448615.1">
    <property type="nucleotide sequence ID" value="NZ_LABY01000410.1"/>
</dbReference>
<keyword evidence="4" id="KW-1003">Cell membrane</keyword>
<dbReference type="GO" id="GO:0005886">
    <property type="term" value="C:plasma membrane"/>
    <property type="evidence" value="ECO:0007669"/>
    <property type="project" value="UniProtKB-SubCell"/>
</dbReference>
<dbReference type="Proteomes" id="UP000035955">
    <property type="component" value="Unassembled WGS sequence"/>
</dbReference>
<dbReference type="PANTHER" id="PTHR24221:SF654">
    <property type="entry name" value="ATP-BINDING CASSETTE SUB-FAMILY B MEMBER 6"/>
    <property type="match status" value="1"/>
</dbReference>
<reference evidence="12 13" key="1">
    <citation type="submission" date="2015-03" db="EMBL/GenBank/DDBJ databases">
        <title>Genome sequencing of Methylobacterium variabile DSM 16961.</title>
        <authorList>
            <person name="Chaudhry V."/>
            <person name="Patil P.B."/>
        </authorList>
    </citation>
    <scope>NUCLEOTIDE SEQUENCE [LARGE SCALE GENOMIC DNA]</scope>
    <source>
        <strain evidence="12 13">DSM 16961</strain>
    </source>
</reference>
<dbReference type="PANTHER" id="PTHR24221">
    <property type="entry name" value="ATP-BINDING CASSETTE SUB-FAMILY B"/>
    <property type="match status" value="1"/>
</dbReference>
<evidence type="ECO:0000256" key="3">
    <source>
        <dbReference type="ARBA" id="ARBA00022448"/>
    </source>
</evidence>
<evidence type="ECO:0000256" key="7">
    <source>
        <dbReference type="ARBA" id="ARBA00022840"/>
    </source>
</evidence>
<dbReference type="SUPFAM" id="SSF52540">
    <property type="entry name" value="P-loop containing nucleoside triphosphate hydrolases"/>
    <property type="match status" value="1"/>
</dbReference>
<dbReference type="FunFam" id="3.40.50.300:FF:000299">
    <property type="entry name" value="ABC transporter ATP-binding protein/permease"/>
    <property type="match status" value="1"/>
</dbReference>
<evidence type="ECO:0000256" key="5">
    <source>
        <dbReference type="ARBA" id="ARBA00022692"/>
    </source>
</evidence>
<comment type="similarity">
    <text evidence="2">Belongs to the ABC transporter superfamily.</text>
</comment>
<feature type="transmembrane region" description="Helical" evidence="10">
    <location>
        <begin position="56"/>
        <end position="73"/>
    </location>
</feature>
<evidence type="ECO:0000313" key="12">
    <source>
        <dbReference type="EMBL" id="KMO27186.1"/>
    </source>
</evidence>
<keyword evidence="8 10" id="KW-1133">Transmembrane helix</keyword>
<name>A0A0J6UME2_9HYPH</name>
<dbReference type="Pfam" id="PF00005">
    <property type="entry name" value="ABC_tran"/>
    <property type="match status" value="1"/>
</dbReference>
<evidence type="ECO:0000313" key="13">
    <source>
        <dbReference type="Proteomes" id="UP000035955"/>
    </source>
</evidence>
<organism evidence="12 13">
    <name type="scientific">Methylobacterium variabile</name>
    <dbReference type="NCBI Taxonomy" id="298794"/>
    <lineage>
        <taxon>Bacteria</taxon>
        <taxon>Pseudomonadati</taxon>
        <taxon>Pseudomonadota</taxon>
        <taxon>Alphaproteobacteria</taxon>
        <taxon>Hyphomicrobiales</taxon>
        <taxon>Methylobacteriaceae</taxon>
        <taxon>Methylobacterium</taxon>
    </lineage>
</organism>
<gene>
    <name evidence="12" type="ORF">VQ02_33630</name>
</gene>
<protein>
    <submittedName>
        <fullName evidence="12">ABC transporter</fullName>
    </submittedName>
</protein>
<evidence type="ECO:0000256" key="2">
    <source>
        <dbReference type="ARBA" id="ARBA00005417"/>
    </source>
</evidence>
<evidence type="ECO:0000256" key="10">
    <source>
        <dbReference type="SAM" id="Phobius"/>
    </source>
</evidence>
<dbReference type="EMBL" id="LABY01000410">
    <property type="protein sequence ID" value="KMO27186.1"/>
    <property type="molecule type" value="Genomic_DNA"/>
</dbReference>
<evidence type="ECO:0000256" key="9">
    <source>
        <dbReference type="ARBA" id="ARBA00023136"/>
    </source>
</evidence>
<dbReference type="PROSITE" id="PS50893">
    <property type="entry name" value="ABC_TRANSPORTER_2"/>
    <property type="match status" value="1"/>
</dbReference>
<evidence type="ECO:0000256" key="4">
    <source>
        <dbReference type="ARBA" id="ARBA00022475"/>
    </source>
</evidence>
<dbReference type="OrthoDB" id="9804259at2"/>
<dbReference type="AlphaFoldDB" id="A0A0J6UME2"/>
<dbReference type="GO" id="GO:0034040">
    <property type="term" value="F:ATPase-coupled lipid transmembrane transporter activity"/>
    <property type="evidence" value="ECO:0007669"/>
    <property type="project" value="TreeGrafter"/>
</dbReference>
<accession>A0A0J6UME2</accession>
<keyword evidence="6" id="KW-0547">Nucleotide-binding</keyword>